<gene>
    <name evidence="1" type="ORF">IQ16_00754</name>
</gene>
<name>A0A562S5I3_9BRAD</name>
<reference evidence="1 2" key="1">
    <citation type="journal article" date="2015" name="Stand. Genomic Sci.">
        <title>Genomic Encyclopedia of Bacterial and Archaeal Type Strains, Phase III: the genomes of soil and plant-associated and newly described type strains.</title>
        <authorList>
            <person name="Whitman W.B."/>
            <person name="Woyke T."/>
            <person name="Klenk H.P."/>
            <person name="Zhou Y."/>
            <person name="Lilburn T.G."/>
            <person name="Beck B.J."/>
            <person name="De Vos P."/>
            <person name="Vandamme P."/>
            <person name="Eisen J.A."/>
            <person name="Garrity G."/>
            <person name="Hugenholtz P."/>
            <person name="Kyrpides N.C."/>
        </authorList>
    </citation>
    <scope>NUCLEOTIDE SEQUENCE [LARGE SCALE GENOMIC DNA]</scope>
    <source>
        <strain evidence="1 2">CGMCC 1.10948</strain>
    </source>
</reference>
<dbReference type="Proteomes" id="UP000316291">
    <property type="component" value="Unassembled WGS sequence"/>
</dbReference>
<dbReference type="AlphaFoldDB" id="A0A562S5I3"/>
<protein>
    <submittedName>
        <fullName evidence="1">Uncharacterized protein</fullName>
    </submittedName>
</protein>
<dbReference type="EMBL" id="VLLA01000001">
    <property type="protein sequence ID" value="TWI76512.1"/>
    <property type="molecule type" value="Genomic_DNA"/>
</dbReference>
<dbReference type="OrthoDB" id="8248633at2"/>
<evidence type="ECO:0000313" key="2">
    <source>
        <dbReference type="Proteomes" id="UP000316291"/>
    </source>
</evidence>
<keyword evidence="2" id="KW-1185">Reference proteome</keyword>
<organism evidence="1 2">
    <name type="scientific">Bradyrhizobium huanghuaihaiense</name>
    <dbReference type="NCBI Taxonomy" id="990078"/>
    <lineage>
        <taxon>Bacteria</taxon>
        <taxon>Pseudomonadati</taxon>
        <taxon>Pseudomonadota</taxon>
        <taxon>Alphaproteobacteria</taxon>
        <taxon>Hyphomicrobiales</taxon>
        <taxon>Nitrobacteraceae</taxon>
        <taxon>Bradyrhizobium</taxon>
    </lineage>
</organism>
<accession>A0A562S5I3</accession>
<proteinExistence type="predicted"/>
<comment type="caution">
    <text evidence="1">The sequence shown here is derived from an EMBL/GenBank/DDBJ whole genome shotgun (WGS) entry which is preliminary data.</text>
</comment>
<sequence length="103" mass="11667">MRESPSIVPVMDQDVYLVLDDFGAMGCAWRETNVEDTGLEAVIEDLLEGQYSNPVRIIRFNLAEGWVRDVSEEIAQKLSQRCADRGGELPYSLHQLVEQAARR</sequence>
<evidence type="ECO:0000313" key="1">
    <source>
        <dbReference type="EMBL" id="TWI76512.1"/>
    </source>
</evidence>